<dbReference type="GO" id="GO:0005737">
    <property type="term" value="C:cytoplasm"/>
    <property type="evidence" value="ECO:0007669"/>
    <property type="project" value="UniProtKB-SubCell"/>
</dbReference>
<keyword evidence="3 7" id="KW-0479">Metal-binding</keyword>
<name>A0A1G2CV93_9BACT</name>
<proteinExistence type="inferred from homology"/>
<evidence type="ECO:0000313" key="9">
    <source>
        <dbReference type="Proteomes" id="UP000177122"/>
    </source>
</evidence>
<keyword evidence="7" id="KW-0690">Ribosome biogenesis</keyword>
<evidence type="ECO:0000256" key="5">
    <source>
        <dbReference type="ARBA" id="ARBA00022801"/>
    </source>
</evidence>
<evidence type="ECO:0000256" key="3">
    <source>
        <dbReference type="ARBA" id="ARBA00022723"/>
    </source>
</evidence>
<evidence type="ECO:0000256" key="4">
    <source>
        <dbReference type="ARBA" id="ARBA00022759"/>
    </source>
</evidence>
<keyword evidence="5 7" id="KW-0378">Hydrolase</keyword>
<protein>
    <recommendedName>
        <fullName evidence="7">Endoribonuclease YbeY</fullName>
        <ecNumber evidence="7">3.1.-.-</ecNumber>
    </recommendedName>
</protein>
<dbReference type="GO" id="GO:0004222">
    <property type="term" value="F:metalloendopeptidase activity"/>
    <property type="evidence" value="ECO:0007669"/>
    <property type="project" value="InterPro"/>
</dbReference>
<dbReference type="EC" id="3.1.-.-" evidence="7"/>
<comment type="function">
    <text evidence="7">Single strand-specific metallo-endoribonuclease involved in late-stage 70S ribosome quality control and in maturation of the 3' terminus of the 16S rRNA.</text>
</comment>
<feature type="binding site" evidence="7">
    <location>
        <position position="105"/>
    </location>
    <ligand>
        <name>Zn(2+)</name>
        <dbReference type="ChEBI" id="CHEBI:29105"/>
        <note>catalytic</note>
    </ligand>
</feature>
<organism evidence="8 9">
    <name type="scientific">Candidatus Lloydbacteria bacterium RIFCSPHIGHO2_01_FULL_49_22</name>
    <dbReference type="NCBI Taxonomy" id="1798658"/>
    <lineage>
        <taxon>Bacteria</taxon>
        <taxon>Candidatus Lloydiibacteriota</taxon>
    </lineage>
</organism>
<keyword evidence="7" id="KW-0963">Cytoplasm</keyword>
<keyword evidence="2 7" id="KW-0540">Nuclease</keyword>
<evidence type="ECO:0000313" key="8">
    <source>
        <dbReference type="EMBL" id="OGZ05266.1"/>
    </source>
</evidence>
<evidence type="ECO:0000256" key="6">
    <source>
        <dbReference type="ARBA" id="ARBA00022833"/>
    </source>
</evidence>
<dbReference type="AlphaFoldDB" id="A0A1G2CV93"/>
<sequence>MPTSKSPASFAITQLSKDRVPPLPFLALKEKVLGKKYNLSLAIVGDARARALNMKYRNKEYTPNVLSFPIDKMNGEIFMNLKQAKREHRARGESFEYFVALLFIHSMLHLIGKRHGSTMEGEEQKLLNAFKIKNIL</sequence>
<accession>A0A1G2CV93</accession>
<feature type="binding site" evidence="7">
    <location>
        <position position="115"/>
    </location>
    <ligand>
        <name>Zn(2+)</name>
        <dbReference type="ChEBI" id="CHEBI:29105"/>
        <note>catalytic</note>
    </ligand>
</feature>
<dbReference type="InterPro" id="IPR002036">
    <property type="entry name" value="YbeY"/>
</dbReference>
<dbReference type="NCBIfam" id="TIGR00043">
    <property type="entry name" value="rRNA maturation RNase YbeY"/>
    <property type="match status" value="1"/>
</dbReference>
<evidence type="ECO:0000256" key="7">
    <source>
        <dbReference type="HAMAP-Rule" id="MF_00009"/>
    </source>
</evidence>
<comment type="subcellular location">
    <subcellularLocation>
        <location evidence="7">Cytoplasm</location>
    </subcellularLocation>
</comment>
<keyword evidence="4 7" id="KW-0255">Endonuclease</keyword>
<dbReference type="GO" id="GO:0004521">
    <property type="term" value="F:RNA endonuclease activity"/>
    <property type="evidence" value="ECO:0007669"/>
    <property type="project" value="UniProtKB-UniRule"/>
</dbReference>
<dbReference type="PANTHER" id="PTHR46986">
    <property type="entry name" value="ENDORIBONUCLEASE YBEY, CHLOROPLASTIC"/>
    <property type="match status" value="1"/>
</dbReference>
<gene>
    <name evidence="7" type="primary">ybeY</name>
    <name evidence="8" type="ORF">A2845_03060</name>
</gene>
<comment type="cofactor">
    <cofactor evidence="7">
        <name>Zn(2+)</name>
        <dbReference type="ChEBI" id="CHEBI:29105"/>
    </cofactor>
    <text evidence="7">Binds 1 zinc ion.</text>
</comment>
<dbReference type="InterPro" id="IPR023091">
    <property type="entry name" value="MetalPrtase_cat_dom_sf_prd"/>
</dbReference>
<comment type="caution">
    <text evidence="8">The sequence shown here is derived from an EMBL/GenBank/DDBJ whole genome shotgun (WGS) entry which is preliminary data.</text>
</comment>
<dbReference type="Pfam" id="PF02130">
    <property type="entry name" value="YbeY"/>
    <property type="match status" value="1"/>
</dbReference>
<dbReference type="GO" id="GO:0008270">
    <property type="term" value="F:zinc ion binding"/>
    <property type="evidence" value="ECO:0007669"/>
    <property type="project" value="UniProtKB-UniRule"/>
</dbReference>
<feature type="binding site" evidence="7">
    <location>
        <position position="109"/>
    </location>
    <ligand>
        <name>Zn(2+)</name>
        <dbReference type="ChEBI" id="CHEBI:29105"/>
        <note>catalytic</note>
    </ligand>
</feature>
<evidence type="ECO:0000256" key="2">
    <source>
        <dbReference type="ARBA" id="ARBA00022722"/>
    </source>
</evidence>
<dbReference type="EMBL" id="MHLI01000015">
    <property type="protein sequence ID" value="OGZ05266.1"/>
    <property type="molecule type" value="Genomic_DNA"/>
</dbReference>
<dbReference type="GO" id="GO:0006364">
    <property type="term" value="P:rRNA processing"/>
    <property type="evidence" value="ECO:0007669"/>
    <property type="project" value="UniProtKB-UniRule"/>
</dbReference>
<dbReference type="HAMAP" id="MF_00009">
    <property type="entry name" value="Endoribonucl_YbeY"/>
    <property type="match status" value="1"/>
</dbReference>
<dbReference type="Gene3D" id="3.40.390.30">
    <property type="entry name" value="Metalloproteases ('zincins'), catalytic domain"/>
    <property type="match status" value="1"/>
</dbReference>
<dbReference type="SUPFAM" id="SSF55486">
    <property type="entry name" value="Metalloproteases ('zincins'), catalytic domain"/>
    <property type="match status" value="1"/>
</dbReference>
<reference evidence="8 9" key="1">
    <citation type="journal article" date="2016" name="Nat. Commun.">
        <title>Thousands of microbial genomes shed light on interconnected biogeochemical processes in an aquifer system.</title>
        <authorList>
            <person name="Anantharaman K."/>
            <person name="Brown C.T."/>
            <person name="Hug L.A."/>
            <person name="Sharon I."/>
            <person name="Castelle C.J."/>
            <person name="Probst A.J."/>
            <person name="Thomas B.C."/>
            <person name="Singh A."/>
            <person name="Wilkins M.J."/>
            <person name="Karaoz U."/>
            <person name="Brodie E.L."/>
            <person name="Williams K.H."/>
            <person name="Hubbard S.S."/>
            <person name="Banfield J.F."/>
        </authorList>
    </citation>
    <scope>NUCLEOTIDE SEQUENCE [LARGE SCALE GENOMIC DNA]</scope>
</reference>
<evidence type="ECO:0000256" key="1">
    <source>
        <dbReference type="ARBA" id="ARBA00010875"/>
    </source>
</evidence>
<dbReference type="PANTHER" id="PTHR46986:SF1">
    <property type="entry name" value="ENDORIBONUCLEASE YBEY, CHLOROPLASTIC"/>
    <property type="match status" value="1"/>
</dbReference>
<comment type="similarity">
    <text evidence="1 7">Belongs to the endoribonuclease YbeY family.</text>
</comment>
<keyword evidence="7" id="KW-0698">rRNA processing</keyword>
<keyword evidence="6 7" id="KW-0862">Zinc</keyword>
<dbReference type="Proteomes" id="UP000177122">
    <property type="component" value="Unassembled WGS sequence"/>
</dbReference>